<dbReference type="PANTHER" id="PTHR43157:SF31">
    <property type="entry name" value="PHOSPHATIDYLINOSITOL-GLYCAN BIOSYNTHESIS CLASS F PROTEIN"/>
    <property type="match status" value="1"/>
</dbReference>
<dbReference type="InterPro" id="IPR002347">
    <property type="entry name" value="SDR_fam"/>
</dbReference>
<dbReference type="InterPro" id="IPR057326">
    <property type="entry name" value="KR_dom"/>
</dbReference>
<dbReference type="PRINTS" id="PR00081">
    <property type="entry name" value="GDHRDH"/>
</dbReference>
<dbReference type="AlphaFoldDB" id="A0A1L9AVY2"/>
<organism evidence="3 4">
    <name type="scientific">Cystobacter ferrugineus</name>
    <dbReference type="NCBI Taxonomy" id="83449"/>
    <lineage>
        <taxon>Bacteria</taxon>
        <taxon>Pseudomonadati</taxon>
        <taxon>Myxococcota</taxon>
        <taxon>Myxococcia</taxon>
        <taxon>Myxococcales</taxon>
        <taxon>Cystobacterineae</taxon>
        <taxon>Archangiaceae</taxon>
        <taxon>Cystobacter</taxon>
    </lineage>
</organism>
<dbReference type="Pfam" id="PF00106">
    <property type="entry name" value="adh_short"/>
    <property type="match status" value="1"/>
</dbReference>
<dbReference type="InterPro" id="IPR036291">
    <property type="entry name" value="NAD(P)-bd_dom_sf"/>
</dbReference>
<dbReference type="Proteomes" id="UP000182229">
    <property type="component" value="Unassembled WGS sequence"/>
</dbReference>
<name>A0A1L9AVY2_9BACT</name>
<protein>
    <recommendedName>
        <fullName evidence="2">Ketoreductase domain-containing protein</fullName>
    </recommendedName>
</protein>
<sequence length="307" mass="33283">MRDVKKNWGTRDIGEQAGKNVIVTGANSGIGVHTALELGRAGARVVVACRDVKRGEEAVARMRAEAPRATFRFEQLDLANLESVRAFAERYLATNEPLDVLVNNAGVMAIPRRELTVDGFERQFGTNHLGHFALTGLLLPALARSRAPRVVTLSSGTAYFGRIDLENLQGEKSYSPTPIYAQSKLANLHFMLELGRRAPWLLSVASHPGATHSNLQQYTGLGTKISMAFLGQPADEGALPSLYAAVGEVASGEFIGPSRKFTLNGPPKEVPLPKRANDVSTARALWDVSEKLTGVRFDFSSSERRSA</sequence>
<keyword evidence="1" id="KW-0560">Oxidoreductase</keyword>
<feature type="domain" description="Ketoreductase" evidence="2">
    <location>
        <begin position="19"/>
        <end position="159"/>
    </location>
</feature>
<reference evidence="4" key="1">
    <citation type="submission" date="2016-11" db="EMBL/GenBank/DDBJ databases">
        <authorList>
            <person name="Shukria A."/>
            <person name="Stevens D.C."/>
        </authorList>
    </citation>
    <scope>NUCLEOTIDE SEQUENCE [LARGE SCALE GENOMIC DNA]</scope>
    <source>
        <strain evidence="4">Cbfe23</strain>
    </source>
</reference>
<accession>A0A1L9AVY2</accession>
<evidence type="ECO:0000256" key="1">
    <source>
        <dbReference type="ARBA" id="ARBA00023002"/>
    </source>
</evidence>
<evidence type="ECO:0000259" key="2">
    <source>
        <dbReference type="SMART" id="SM00822"/>
    </source>
</evidence>
<reference evidence="3 4" key="2">
    <citation type="submission" date="2016-12" db="EMBL/GenBank/DDBJ databases">
        <title>Draft Genome Sequence of Cystobacter ferrugineus Strain Cbfe23.</title>
        <authorList>
            <person name="Akbar S."/>
            <person name="Dowd S.E."/>
            <person name="Stevens D.C."/>
        </authorList>
    </citation>
    <scope>NUCLEOTIDE SEQUENCE [LARGE SCALE GENOMIC DNA]</scope>
    <source>
        <strain evidence="3 4">Cbfe23</strain>
    </source>
</reference>
<dbReference type="GO" id="GO:0016491">
    <property type="term" value="F:oxidoreductase activity"/>
    <property type="evidence" value="ECO:0007669"/>
    <property type="project" value="UniProtKB-KW"/>
</dbReference>
<dbReference type="OrthoDB" id="109589at2"/>
<evidence type="ECO:0000313" key="4">
    <source>
        <dbReference type="Proteomes" id="UP000182229"/>
    </source>
</evidence>
<dbReference type="PANTHER" id="PTHR43157">
    <property type="entry name" value="PHOSPHATIDYLINOSITOL-GLYCAN BIOSYNTHESIS CLASS F PROTEIN-RELATED"/>
    <property type="match status" value="1"/>
</dbReference>
<keyword evidence="4" id="KW-1185">Reference proteome</keyword>
<dbReference type="Gene3D" id="3.40.50.720">
    <property type="entry name" value="NAD(P)-binding Rossmann-like Domain"/>
    <property type="match status" value="1"/>
</dbReference>
<dbReference type="SMART" id="SM00822">
    <property type="entry name" value="PKS_KR"/>
    <property type="match status" value="1"/>
</dbReference>
<dbReference type="RefSeq" id="WP_071904836.1">
    <property type="nucleotide sequence ID" value="NZ_MPIN01000022.1"/>
</dbReference>
<dbReference type="EMBL" id="MPIN01000022">
    <property type="protein sequence ID" value="OJH34154.1"/>
    <property type="molecule type" value="Genomic_DNA"/>
</dbReference>
<evidence type="ECO:0000313" key="3">
    <source>
        <dbReference type="EMBL" id="OJH34154.1"/>
    </source>
</evidence>
<gene>
    <name evidence="3" type="ORF">BON30_45175</name>
</gene>
<dbReference type="STRING" id="83449.BON30_45175"/>
<dbReference type="SUPFAM" id="SSF51735">
    <property type="entry name" value="NAD(P)-binding Rossmann-fold domains"/>
    <property type="match status" value="1"/>
</dbReference>
<proteinExistence type="predicted"/>
<comment type="caution">
    <text evidence="3">The sequence shown here is derived from an EMBL/GenBank/DDBJ whole genome shotgun (WGS) entry which is preliminary data.</text>
</comment>
<dbReference type="NCBIfam" id="NF004846">
    <property type="entry name" value="PRK06197.1"/>
    <property type="match status" value="1"/>
</dbReference>
<dbReference type="CDD" id="cd05327">
    <property type="entry name" value="retinol-DH_like_SDR_c_like"/>
    <property type="match status" value="1"/>
</dbReference>